<proteinExistence type="predicted"/>
<dbReference type="EMBL" id="CP032829">
    <property type="protein sequence ID" value="AYJ87175.1"/>
    <property type="molecule type" value="Genomic_DNA"/>
</dbReference>
<dbReference type="PANTHER" id="PTHR21192:SF2">
    <property type="entry name" value="NADH DEHYDROGENASE [UBIQUINONE] 1 ALPHA SUBCOMPLEX ASSEMBLY FACTOR 3"/>
    <property type="match status" value="1"/>
</dbReference>
<gene>
    <name evidence="1" type="ORF">D3Y57_16120</name>
</gene>
<dbReference type="InterPro" id="IPR007523">
    <property type="entry name" value="NDUFAF3/AAMDC"/>
</dbReference>
<sequence>MSLEPVGDPGGPLITGFAGKLIKIDGNPRPGGVILTPETALDWDGADIKAAATLTPPPEFILFGTGETLVRPAPALIAAYEARGIGIEAMDTRAAARAWSLLRGEGRWISAALRSL</sequence>
<dbReference type="InterPro" id="IPR036748">
    <property type="entry name" value="MTH938-like_sf"/>
</dbReference>
<evidence type="ECO:0000313" key="1">
    <source>
        <dbReference type="EMBL" id="AYJ87175.1"/>
    </source>
</evidence>
<accession>A0A494TPZ2</accession>
<dbReference type="Pfam" id="PF04430">
    <property type="entry name" value="DUF498"/>
    <property type="match status" value="1"/>
</dbReference>
<reference evidence="1 2" key="1">
    <citation type="submission" date="2018-09" db="EMBL/GenBank/DDBJ databases">
        <title>Sphingomonas peninsula sp. nov., isolated from fildes peninsula, Antarctic soil.</title>
        <authorList>
            <person name="Yingchao G."/>
        </authorList>
    </citation>
    <scope>NUCLEOTIDE SEQUENCE [LARGE SCALE GENOMIC DNA]</scope>
    <source>
        <strain evidence="1 2">YZ-8</strain>
    </source>
</reference>
<dbReference type="AlphaFoldDB" id="A0A494TPZ2"/>
<evidence type="ECO:0008006" key="3">
    <source>
        <dbReference type="Google" id="ProtNLM"/>
    </source>
</evidence>
<name>A0A494TPZ2_SPHPE</name>
<evidence type="ECO:0000313" key="2">
    <source>
        <dbReference type="Proteomes" id="UP000276254"/>
    </source>
</evidence>
<dbReference type="RefSeq" id="WP_121154206.1">
    <property type="nucleotide sequence ID" value="NZ_CP032829.1"/>
</dbReference>
<dbReference type="Proteomes" id="UP000276254">
    <property type="component" value="Chromosome"/>
</dbReference>
<dbReference type="KEGG" id="spha:D3Y57_16120"/>
<organism evidence="1 2">
    <name type="scientific">Sphingomonas paeninsulae</name>
    <dbReference type="NCBI Taxonomy" id="2319844"/>
    <lineage>
        <taxon>Bacteria</taxon>
        <taxon>Pseudomonadati</taxon>
        <taxon>Pseudomonadota</taxon>
        <taxon>Alphaproteobacteria</taxon>
        <taxon>Sphingomonadales</taxon>
        <taxon>Sphingomonadaceae</taxon>
        <taxon>Sphingomonas</taxon>
    </lineage>
</organism>
<dbReference type="PANTHER" id="PTHR21192">
    <property type="entry name" value="NUCLEAR PROTEIN E3-3"/>
    <property type="match status" value="1"/>
</dbReference>
<keyword evidence="2" id="KW-1185">Reference proteome</keyword>
<dbReference type="SUPFAM" id="SSF64076">
    <property type="entry name" value="MTH938-like"/>
    <property type="match status" value="1"/>
</dbReference>
<dbReference type="Gene3D" id="3.40.1230.10">
    <property type="entry name" value="MTH938-like"/>
    <property type="match status" value="1"/>
</dbReference>
<protein>
    <recommendedName>
        <fullName evidence="3">Mth938-like domain-containing protein</fullName>
    </recommendedName>
</protein>
<dbReference type="OrthoDB" id="7351393at2"/>